<dbReference type="AlphaFoldDB" id="A0A7I8VMT6"/>
<dbReference type="InterPro" id="IPR029034">
    <property type="entry name" value="Cystine-knot_cytokine"/>
</dbReference>
<dbReference type="SUPFAM" id="SSF57501">
    <property type="entry name" value="Cystine-knot cytokines"/>
    <property type="match status" value="1"/>
</dbReference>
<dbReference type="Pfam" id="PF00019">
    <property type="entry name" value="TGF_beta"/>
    <property type="match status" value="1"/>
</dbReference>
<dbReference type="Gene3D" id="2.10.90.10">
    <property type="entry name" value="Cystine-knot cytokines"/>
    <property type="match status" value="1"/>
</dbReference>
<dbReference type="PANTHER" id="PTHR11848">
    <property type="entry name" value="TGF-BETA FAMILY"/>
    <property type="match status" value="1"/>
</dbReference>
<comment type="caution">
    <text evidence="7">The sequence shown here is derived from an EMBL/GenBank/DDBJ whole genome shotgun (WGS) entry which is preliminary data.</text>
</comment>
<reference evidence="7 8" key="1">
    <citation type="submission" date="2020-08" db="EMBL/GenBank/DDBJ databases">
        <authorList>
            <person name="Hejnol A."/>
        </authorList>
    </citation>
    <scope>NUCLEOTIDE SEQUENCE [LARGE SCALE GENOMIC DNA]</scope>
</reference>
<organism evidence="7 8">
    <name type="scientific">Dimorphilus gyrociliatus</name>
    <dbReference type="NCBI Taxonomy" id="2664684"/>
    <lineage>
        <taxon>Eukaryota</taxon>
        <taxon>Metazoa</taxon>
        <taxon>Spiralia</taxon>
        <taxon>Lophotrochozoa</taxon>
        <taxon>Annelida</taxon>
        <taxon>Polychaeta</taxon>
        <taxon>Polychaeta incertae sedis</taxon>
        <taxon>Dinophilidae</taxon>
        <taxon>Dimorphilus</taxon>
    </lineage>
</organism>
<dbReference type="PANTHER" id="PTHR11848:SF309">
    <property type="entry name" value="INHIBIN BETA CHAIN"/>
    <property type="match status" value="1"/>
</dbReference>
<evidence type="ECO:0000313" key="7">
    <source>
        <dbReference type="EMBL" id="CAD5117590.1"/>
    </source>
</evidence>
<name>A0A7I8VMT6_9ANNE</name>
<comment type="subcellular location">
    <subcellularLocation>
        <location evidence="1">Secreted</location>
    </subcellularLocation>
</comment>
<evidence type="ECO:0000256" key="4">
    <source>
        <dbReference type="RuleBase" id="RU000354"/>
    </source>
</evidence>
<proteinExistence type="inferred from homology"/>
<feature type="chain" id="PRO_5029563320" evidence="5">
    <location>
        <begin position="21"/>
        <end position="412"/>
    </location>
</feature>
<dbReference type="GO" id="GO:0008083">
    <property type="term" value="F:growth factor activity"/>
    <property type="evidence" value="ECO:0007669"/>
    <property type="project" value="UniProtKB-KW"/>
</dbReference>
<keyword evidence="3" id="KW-0964">Secreted</keyword>
<gene>
    <name evidence="7" type="ORF">DGYR_LOCUS6105</name>
</gene>
<feature type="signal peptide" evidence="5">
    <location>
        <begin position="1"/>
        <end position="20"/>
    </location>
</feature>
<feature type="domain" description="TGF-beta family profile" evidence="6">
    <location>
        <begin position="307"/>
        <end position="412"/>
    </location>
</feature>
<dbReference type="OrthoDB" id="5948587at2759"/>
<dbReference type="SMART" id="SM00204">
    <property type="entry name" value="TGFB"/>
    <property type="match status" value="1"/>
</dbReference>
<evidence type="ECO:0000256" key="2">
    <source>
        <dbReference type="ARBA" id="ARBA00006656"/>
    </source>
</evidence>
<keyword evidence="8" id="KW-1185">Reference proteome</keyword>
<sequence length="412" mass="47335">MPITFVGLFTILLGLQTLHCLPTNRGKSDGDSNDIDDKTIATVKLMKNILQSLNMKAAPELSKEQKQVTERTREELKKRLGVDDAELDRRYETGNILGKSPKPVSARSLITSARDEFQMNEVYYLHPEPMSEKVQWHATKRVMKNAINIQVSLRDLLNENNLVHRLTKVKFELPIRKVKAPHILQNGACVLAFRIDENNRVNIKNNLFASGRYSHNKKRVAFEGVTSLMEMLISDLWKENVENLRLSIIVSAKKAHCHDRRHLKPYHFTIPSLRLNTALRVSLKPETEEDRTHRQVNITIPEQGRLRVRRETEGGCDPYRHCCVSRFVLNFTEIGWDYIVAPRRIHADTCQGECTVENVAIKRPSEVKMLRTVNMCCVPTRMEPMTILYMTTSENLAIKHVADVKTSRCGCR</sequence>
<dbReference type="PROSITE" id="PS51362">
    <property type="entry name" value="TGF_BETA_2"/>
    <property type="match status" value="1"/>
</dbReference>
<evidence type="ECO:0000256" key="5">
    <source>
        <dbReference type="SAM" id="SignalP"/>
    </source>
</evidence>
<evidence type="ECO:0000256" key="3">
    <source>
        <dbReference type="ARBA" id="ARBA00022525"/>
    </source>
</evidence>
<dbReference type="InterPro" id="IPR015615">
    <property type="entry name" value="TGF-beta-rel"/>
</dbReference>
<protein>
    <submittedName>
        <fullName evidence="7">DgyrCDS6348</fullName>
    </submittedName>
</protein>
<evidence type="ECO:0000313" key="8">
    <source>
        <dbReference type="Proteomes" id="UP000549394"/>
    </source>
</evidence>
<keyword evidence="5" id="KW-0732">Signal</keyword>
<keyword evidence="4" id="KW-0339">Growth factor</keyword>
<dbReference type="EMBL" id="CAJFCJ010000007">
    <property type="protein sequence ID" value="CAD5117590.1"/>
    <property type="molecule type" value="Genomic_DNA"/>
</dbReference>
<evidence type="ECO:0000256" key="1">
    <source>
        <dbReference type="ARBA" id="ARBA00004613"/>
    </source>
</evidence>
<dbReference type="InterPro" id="IPR001839">
    <property type="entry name" value="TGF-b_C"/>
</dbReference>
<dbReference type="GO" id="GO:0005125">
    <property type="term" value="F:cytokine activity"/>
    <property type="evidence" value="ECO:0007669"/>
    <property type="project" value="TreeGrafter"/>
</dbReference>
<dbReference type="GO" id="GO:0005615">
    <property type="term" value="C:extracellular space"/>
    <property type="evidence" value="ECO:0007669"/>
    <property type="project" value="TreeGrafter"/>
</dbReference>
<evidence type="ECO:0000259" key="6">
    <source>
        <dbReference type="PROSITE" id="PS51362"/>
    </source>
</evidence>
<dbReference type="Proteomes" id="UP000549394">
    <property type="component" value="Unassembled WGS sequence"/>
</dbReference>
<comment type="similarity">
    <text evidence="2 4">Belongs to the TGF-beta family.</text>
</comment>
<accession>A0A7I8VMT6</accession>